<dbReference type="Gene3D" id="1.10.10.60">
    <property type="entry name" value="Homeodomain-like"/>
    <property type="match status" value="2"/>
</dbReference>
<dbReference type="EMBL" id="CP054142">
    <property type="protein sequence ID" value="QTQ13366.1"/>
    <property type="molecule type" value="Genomic_DNA"/>
</dbReference>
<dbReference type="InterPro" id="IPR018060">
    <property type="entry name" value="HTH_AraC"/>
</dbReference>
<dbReference type="SUPFAM" id="SSF51215">
    <property type="entry name" value="Regulatory protein AraC"/>
    <property type="match status" value="1"/>
</dbReference>
<evidence type="ECO:0000256" key="3">
    <source>
        <dbReference type="ARBA" id="ARBA00023163"/>
    </source>
</evidence>
<proteinExistence type="predicted"/>
<dbReference type="Pfam" id="PF02311">
    <property type="entry name" value="AraC_binding"/>
    <property type="match status" value="1"/>
</dbReference>
<dbReference type="InterPro" id="IPR037923">
    <property type="entry name" value="HTH-like"/>
</dbReference>
<dbReference type="PANTHER" id="PTHR43280:SF2">
    <property type="entry name" value="HTH-TYPE TRANSCRIPTIONAL REGULATOR EXSA"/>
    <property type="match status" value="1"/>
</dbReference>
<keyword evidence="2" id="KW-0238">DNA-binding</keyword>
<feature type="domain" description="HTH araC/xylS-type" evidence="4">
    <location>
        <begin position="189"/>
        <end position="286"/>
    </location>
</feature>
<gene>
    <name evidence="5" type="ORF">HRQ91_02240</name>
</gene>
<evidence type="ECO:0000259" key="4">
    <source>
        <dbReference type="PROSITE" id="PS01124"/>
    </source>
</evidence>
<dbReference type="AlphaFoldDB" id="A0A975IDX6"/>
<evidence type="ECO:0000256" key="2">
    <source>
        <dbReference type="ARBA" id="ARBA00023125"/>
    </source>
</evidence>
<name>A0A975IDX6_9SPIR</name>
<dbReference type="PANTHER" id="PTHR43280">
    <property type="entry name" value="ARAC-FAMILY TRANSCRIPTIONAL REGULATOR"/>
    <property type="match status" value="1"/>
</dbReference>
<dbReference type="SMART" id="SM00342">
    <property type="entry name" value="HTH_ARAC"/>
    <property type="match status" value="1"/>
</dbReference>
<organism evidence="5 6">
    <name type="scientific">Treponema parvum</name>
    <dbReference type="NCBI Taxonomy" id="138851"/>
    <lineage>
        <taxon>Bacteria</taxon>
        <taxon>Pseudomonadati</taxon>
        <taxon>Spirochaetota</taxon>
        <taxon>Spirochaetia</taxon>
        <taxon>Spirochaetales</taxon>
        <taxon>Treponemataceae</taxon>
        <taxon>Treponema</taxon>
    </lineage>
</organism>
<protein>
    <submittedName>
        <fullName evidence="5">Helix-turn-helix transcriptional regulator</fullName>
    </submittedName>
</protein>
<dbReference type="KEGG" id="tpav:HRQ91_02240"/>
<dbReference type="PROSITE" id="PS01124">
    <property type="entry name" value="HTH_ARAC_FAMILY_2"/>
    <property type="match status" value="1"/>
</dbReference>
<evidence type="ECO:0000256" key="1">
    <source>
        <dbReference type="ARBA" id="ARBA00023015"/>
    </source>
</evidence>
<dbReference type="SUPFAM" id="SSF46689">
    <property type="entry name" value="Homeodomain-like"/>
    <property type="match status" value="2"/>
</dbReference>
<keyword evidence="6" id="KW-1185">Reference proteome</keyword>
<dbReference type="GO" id="GO:0003700">
    <property type="term" value="F:DNA-binding transcription factor activity"/>
    <property type="evidence" value="ECO:0007669"/>
    <property type="project" value="InterPro"/>
</dbReference>
<dbReference type="InterPro" id="IPR009057">
    <property type="entry name" value="Homeodomain-like_sf"/>
</dbReference>
<dbReference type="PROSITE" id="PS00041">
    <property type="entry name" value="HTH_ARAC_FAMILY_1"/>
    <property type="match status" value="1"/>
</dbReference>
<dbReference type="InterPro" id="IPR018062">
    <property type="entry name" value="HTH_AraC-typ_CS"/>
</dbReference>
<evidence type="ECO:0000313" key="6">
    <source>
        <dbReference type="Proteomes" id="UP000671908"/>
    </source>
</evidence>
<keyword evidence="3" id="KW-0804">Transcription</keyword>
<keyword evidence="1" id="KW-0805">Transcription regulation</keyword>
<reference evidence="5 6" key="1">
    <citation type="journal article" date="2021" name="Microbiol. Resour. Announc.">
        <title>Complete Genome Sequences of Three Human Oral Treponema parvum Isolates.</title>
        <authorList>
            <person name="Zeng H."/>
            <person name="Watt R.M."/>
        </authorList>
    </citation>
    <scope>NUCLEOTIDE SEQUENCE [LARGE SCALE GENOMIC DNA]</scope>
    <source>
        <strain evidence="5 6">ATCC 700770</strain>
    </source>
</reference>
<dbReference type="InterPro" id="IPR003313">
    <property type="entry name" value="AraC-bd"/>
</dbReference>
<dbReference type="GO" id="GO:0043565">
    <property type="term" value="F:sequence-specific DNA binding"/>
    <property type="evidence" value="ECO:0007669"/>
    <property type="project" value="InterPro"/>
</dbReference>
<accession>A0A975IDX6</accession>
<dbReference type="Proteomes" id="UP000671908">
    <property type="component" value="Chromosome"/>
</dbReference>
<dbReference type="Pfam" id="PF12833">
    <property type="entry name" value="HTH_18"/>
    <property type="match status" value="1"/>
</dbReference>
<evidence type="ECO:0000313" key="5">
    <source>
        <dbReference type="EMBL" id="QTQ13366.1"/>
    </source>
</evidence>
<sequence>MERKDYHLYYESFSEDFLLKHKTTFSPEKHRFHIHDVFEILFIRSRNAVCNIDEKSYRIAADTIVLLNNTDLHLITLDAEGQYDRYVLFFKPEYIDALSSPVTNLLECFFFRPFPDSQILELNSGSAENIVAMMEKIINTVDTEKEESYGKDLNSKFLIGELLIYINRLYRSYHNILPTTILPDYKKIYSLITYIHTNLESELSLDSLAKYVGTNKHTLCDLFKKVTGFSPNQYIINCRIMKAKELLANNMPVDSVCAAVGYNTLSHFTRIFKQHTELSPKQYAILNRTTDA</sequence>
<dbReference type="RefSeq" id="WP_210120062.1">
    <property type="nucleotide sequence ID" value="NZ_CP054142.1"/>
</dbReference>